<evidence type="ECO:0000313" key="1">
    <source>
        <dbReference type="EMBL" id="KAH7910207.1"/>
    </source>
</evidence>
<comment type="caution">
    <text evidence="1">The sequence shown here is derived from an EMBL/GenBank/DDBJ whole genome shotgun (WGS) entry which is preliminary data.</text>
</comment>
<proteinExistence type="predicted"/>
<evidence type="ECO:0000313" key="2">
    <source>
        <dbReference type="Proteomes" id="UP000790377"/>
    </source>
</evidence>
<accession>A0ACB8AAX0</accession>
<keyword evidence="2" id="KW-1185">Reference proteome</keyword>
<reference evidence="1" key="1">
    <citation type="journal article" date="2021" name="New Phytol.">
        <title>Evolutionary innovations through gain and loss of genes in the ectomycorrhizal Boletales.</title>
        <authorList>
            <person name="Wu G."/>
            <person name="Miyauchi S."/>
            <person name="Morin E."/>
            <person name="Kuo A."/>
            <person name="Drula E."/>
            <person name="Varga T."/>
            <person name="Kohler A."/>
            <person name="Feng B."/>
            <person name="Cao Y."/>
            <person name="Lipzen A."/>
            <person name="Daum C."/>
            <person name="Hundley H."/>
            <person name="Pangilinan J."/>
            <person name="Johnson J."/>
            <person name="Barry K."/>
            <person name="LaButti K."/>
            <person name="Ng V."/>
            <person name="Ahrendt S."/>
            <person name="Min B."/>
            <person name="Choi I.G."/>
            <person name="Park H."/>
            <person name="Plett J.M."/>
            <person name="Magnuson J."/>
            <person name="Spatafora J.W."/>
            <person name="Nagy L.G."/>
            <person name="Henrissat B."/>
            <person name="Grigoriev I.V."/>
            <person name="Yang Z.L."/>
            <person name="Xu J."/>
            <person name="Martin F.M."/>
        </authorList>
    </citation>
    <scope>NUCLEOTIDE SEQUENCE</scope>
    <source>
        <strain evidence="1">ATCC 28755</strain>
    </source>
</reference>
<dbReference type="EMBL" id="MU267723">
    <property type="protein sequence ID" value="KAH7910207.1"/>
    <property type="molecule type" value="Genomic_DNA"/>
</dbReference>
<name>A0ACB8AAX0_9AGAM</name>
<sequence length="507" mass="57133">MTDYINFQDSPRDIRIDPNYAPRSPSDYRDYQPEPRRQSQTRIRDVTWISHQPSSAHTPQTPRWIPPPQPIPIPTPPADHVHNTISRPQTESDWLDEFMTVTAGGEIEGERHMHEFQEDGMVHPEMGYGFSEERKGESRNFVGGFVNGLRRLPKIMSKGRLRDRKNPRQHTTNTIDLDRDPLPRYQSNDQLNFEQPLSDVQYVEGMDMPSVEIAPEHPVSPRIPMNGPANGNGNTNPSTPGDMRRERLTLSAVHEHSYEQHDNNPGSSSSALRTPHHTFHPSAEAIRSPVLASPKPGSDFAKMESPIRAPSDTSIGTQFVRVQRFVRELNELPWVSSRVAVEYKPGESSRAKYRRQRDSKPSASWYNTRHDRSLDLLAGPPSARVLPHYYHHQQYPGYVPGSSANLLYQYPHGNRSHTPSGESPPSQQGSTDSHGNPLYPYGYPAAYVAQPLFMYPSGIPPPGVSSPENGANPPEMHQARPVYLLTTSPTTLLSPPQGRYSPLRMPQ</sequence>
<gene>
    <name evidence="1" type="ORF">BJ138DRAFT_1153468</name>
</gene>
<dbReference type="Proteomes" id="UP000790377">
    <property type="component" value="Unassembled WGS sequence"/>
</dbReference>
<organism evidence="1 2">
    <name type="scientific">Hygrophoropsis aurantiaca</name>
    <dbReference type="NCBI Taxonomy" id="72124"/>
    <lineage>
        <taxon>Eukaryota</taxon>
        <taxon>Fungi</taxon>
        <taxon>Dikarya</taxon>
        <taxon>Basidiomycota</taxon>
        <taxon>Agaricomycotina</taxon>
        <taxon>Agaricomycetes</taxon>
        <taxon>Agaricomycetidae</taxon>
        <taxon>Boletales</taxon>
        <taxon>Coniophorineae</taxon>
        <taxon>Hygrophoropsidaceae</taxon>
        <taxon>Hygrophoropsis</taxon>
    </lineage>
</organism>
<protein>
    <submittedName>
        <fullName evidence="1">Uncharacterized protein</fullName>
    </submittedName>
</protein>